<feature type="binding site" evidence="7">
    <location>
        <position position="123"/>
    </location>
    <ligand>
        <name>substrate</name>
    </ligand>
</feature>
<dbReference type="EC" id="1.4.3.5" evidence="7"/>
<dbReference type="PIRSF" id="PIRSF000190">
    <property type="entry name" value="Pyd_amn-ph_oxd"/>
    <property type="match status" value="1"/>
</dbReference>
<comment type="caution">
    <text evidence="11">The sequence shown here is derived from an EMBL/GenBank/DDBJ whole genome shotgun (WGS) entry which is preliminary data.</text>
</comment>
<evidence type="ECO:0000256" key="6">
    <source>
        <dbReference type="ARBA" id="ARBA00023096"/>
    </source>
</evidence>
<accession>F8WZG5</accession>
<dbReference type="OrthoDB" id="9780392at2"/>
<keyword evidence="3 7" id="KW-0285">Flavoprotein</keyword>
<keyword evidence="4 7" id="KW-0288">FMN</keyword>
<comment type="pathway">
    <text evidence="7">Cofactor metabolism; pyridoxal 5'-phosphate salvage; pyridoxal 5'-phosphate from pyridoxamine 5'-phosphate: step 1/1.</text>
</comment>
<evidence type="ECO:0000256" key="3">
    <source>
        <dbReference type="ARBA" id="ARBA00022630"/>
    </source>
</evidence>
<evidence type="ECO:0000256" key="7">
    <source>
        <dbReference type="HAMAP-Rule" id="MF_01629"/>
    </source>
</evidence>
<dbReference type="PROSITE" id="PS01064">
    <property type="entry name" value="PYRIDOX_OXIDASE"/>
    <property type="match status" value="1"/>
</dbReference>
<dbReference type="STRING" id="742767.HMPREF9456_01080"/>
<sequence length="212" mass="24697">MTDLFNIRRDFTLKTLDESDVLSDPMDMFEQWLNEAIIAKALEPNAMNLATATPDGKPSSRMILLKQIKPQGFVFFTNYDSKKAYQITLNKYCALTFVWNELERQVRIEGIVEKTSDAESDSYFEVRPAKSKLGAWASPQSRAIPDRKYLEGLIKEYESKFKDKNIVRPQNWGGYIVKPYLIEFWQGRSNRLHDRIQYVLEDGAWEVERLAP</sequence>
<evidence type="ECO:0000259" key="9">
    <source>
        <dbReference type="Pfam" id="PF01243"/>
    </source>
</evidence>
<dbReference type="AlphaFoldDB" id="F8WZG5"/>
<dbReference type="PANTHER" id="PTHR10851">
    <property type="entry name" value="PYRIDOXINE-5-PHOSPHATE OXIDASE"/>
    <property type="match status" value="1"/>
</dbReference>
<comment type="cofactor">
    <cofactor evidence="7 8">
        <name>FMN</name>
        <dbReference type="ChEBI" id="CHEBI:58210"/>
    </cofactor>
    <text evidence="7 8">Binds 1 FMN per subunit.</text>
</comment>
<evidence type="ECO:0000256" key="8">
    <source>
        <dbReference type="PIRSR" id="PIRSR000190-2"/>
    </source>
</evidence>
<dbReference type="FunFam" id="2.30.110.10:FF:000020">
    <property type="entry name" value="PNPO isoform 11"/>
    <property type="match status" value="1"/>
</dbReference>
<comment type="subunit">
    <text evidence="2 7">Homodimer.</text>
</comment>
<evidence type="ECO:0000256" key="1">
    <source>
        <dbReference type="ARBA" id="ARBA00007301"/>
    </source>
</evidence>
<dbReference type="PANTHER" id="PTHR10851:SF0">
    <property type="entry name" value="PYRIDOXINE-5'-PHOSPHATE OXIDASE"/>
    <property type="match status" value="1"/>
</dbReference>
<dbReference type="InterPro" id="IPR011576">
    <property type="entry name" value="Pyridox_Oxase_N"/>
</dbReference>
<feature type="binding site" evidence="7 8">
    <location>
        <begin position="140"/>
        <end position="141"/>
    </location>
    <ligand>
        <name>FMN</name>
        <dbReference type="ChEBI" id="CHEBI:58210"/>
    </ligand>
</feature>
<dbReference type="Proteomes" id="UP000006420">
    <property type="component" value="Unassembled WGS sequence"/>
</dbReference>
<feature type="binding site" evidence="7 8">
    <location>
        <position position="82"/>
    </location>
    <ligand>
        <name>FMN</name>
        <dbReference type="ChEBI" id="CHEBI:58210"/>
    </ligand>
</feature>
<feature type="binding site" evidence="7">
    <location>
        <position position="66"/>
    </location>
    <ligand>
        <name>substrate</name>
    </ligand>
</feature>
<dbReference type="eggNOG" id="COG0259">
    <property type="taxonomic scope" value="Bacteria"/>
</dbReference>
<dbReference type="RefSeq" id="WP_006842451.1">
    <property type="nucleotide sequence ID" value="NZ_AQWJ01000002.1"/>
</dbReference>
<evidence type="ECO:0000259" key="10">
    <source>
        <dbReference type="Pfam" id="PF10590"/>
    </source>
</evidence>
<feature type="binding site" evidence="7 8">
    <location>
        <position position="83"/>
    </location>
    <ligand>
        <name>FMN</name>
        <dbReference type="ChEBI" id="CHEBI:58210"/>
    </ligand>
</feature>
<dbReference type="InterPro" id="IPR000659">
    <property type="entry name" value="Pyridox_Oxase"/>
</dbReference>
<dbReference type="HOGENOM" id="CLU_032263_2_2_10"/>
<keyword evidence="6 7" id="KW-0664">Pyridoxine biosynthesis</keyword>
<feature type="domain" description="Pyridoxine 5'-phosphate oxidase dimerisation C-terminal" evidence="10">
    <location>
        <begin position="172"/>
        <end position="212"/>
    </location>
</feature>
<reference evidence="11 12" key="1">
    <citation type="submission" date="2011-04" db="EMBL/GenBank/DDBJ databases">
        <title>The Genome Sequence of Dysgonomonas mossii DSM 22836.</title>
        <authorList>
            <consortium name="The Broad Institute Genome Sequencing Platform"/>
            <person name="Earl A."/>
            <person name="Ward D."/>
            <person name="Feldgarden M."/>
            <person name="Gevers D."/>
            <person name="Pudlo N."/>
            <person name="Martens E."/>
            <person name="Allen-Vercoe E."/>
            <person name="Young S.K."/>
            <person name="Zeng Q."/>
            <person name="Gargeya S."/>
            <person name="Fitzgerald M."/>
            <person name="Haas B."/>
            <person name="Abouelleil A."/>
            <person name="Alvarado L."/>
            <person name="Arachchi H.M."/>
            <person name="Berlin A."/>
            <person name="Brown A."/>
            <person name="Chapman S.B."/>
            <person name="Chen Z."/>
            <person name="Dunbar C."/>
            <person name="Freedman E."/>
            <person name="Gearin G."/>
            <person name="Gellesch M."/>
            <person name="Goldberg J."/>
            <person name="Griggs A."/>
            <person name="Gujja S."/>
            <person name="Heiman D."/>
            <person name="Howarth C."/>
            <person name="Larson L."/>
            <person name="Lui A."/>
            <person name="MacDonald P.J.P."/>
            <person name="Mehta T."/>
            <person name="Montmayeur A."/>
            <person name="Murphy C."/>
            <person name="Neiman D."/>
            <person name="Pearson M."/>
            <person name="Priest M."/>
            <person name="Roberts A."/>
            <person name="Saif S."/>
            <person name="Shea T."/>
            <person name="Shenoy N."/>
            <person name="Sisk P."/>
            <person name="Stolte C."/>
            <person name="Sykes S."/>
            <person name="Yandava C."/>
            <person name="Wortman J."/>
            <person name="Nusbaum C."/>
            <person name="Birren B."/>
        </authorList>
    </citation>
    <scope>NUCLEOTIDE SEQUENCE [LARGE SCALE GENOMIC DNA]</scope>
    <source>
        <strain evidence="11 12">DSM 22836</strain>
    </source>
</reference>
<protein>
    <recommendedName>
        <fullName evidence="7">Pyridoxine/pyridoxamine 5'-phosphate oxidase</fullName>
        <ecNumber evidence="7">1.4.3.5</ecNumber>
    </recommendedName>
    <alternativeName>
        <fullName evidence="7">PNP/PMP oxidase</fullName>
        <shortName evidence="7">PNPOx</shortName>
    </alternativeName>
    <alternativeName>
        <fullName evidence="7">Pyridoxal 5'-phosphate synthase</fullName>
    </alternativeName>
</protein>
<gene>
    <name evidence="7" type="primary">pdxH</name>
    <name evidence="11" type="ORF">HMPREF9456_01080</name>
</gene>
<feature type="binding site" evidence="7 8">
    <location>
        <position position="195"/>
    </location>
    <ligand>
        <name>FMN</name>
        <dbReference type="ChEBI" id="CHEBI:58210"/>
    </ligand>
</feature>
<dbReference type="InterPro" id="IPR012349">
    <property type="entry name" value="Split_barrel_FMN-bd"/>
</dbReference>
<dbReference type="GO" id="GO:0010181">
    <property type="term" value="F:FMN binding"/>
    <property type="evidence" value="ECO:0007669"/>
    <property type="project" value="UniProtKB-UniRule"/>
</dbReference>
<keyword evidence="5 7" id="KW-0560">Oxidoreductase</keyword>
<keyword evidence="12" id="KW-1185">Reference proteome</keyword>
<evidence type="ECO:0000313" key="11">
    <source>
        <dbReference type="EMBL" id="EGK04052.1"/>
    </source>
</evidence>
<dbReference type="InterPro" id="IPR019740">
    <property type="entry name" value="Pyridox_Oxase_CS"/>
</dbReference>
<feature type="binding site" evidence="7 8">
    <location>
        <begin position="61"/>
        <end position="66"/>
    </location>
    <ligand>
        <name>FMN</name>
        <dbReference type="ChEBI" id="CHEBI:58210"/>
    </ligand>
</feature>
<comment type="catalytic activity">
    <reaction evidence="7">
        <text>pyridoxine 5'-phosphate + O2 = pyridoxal 5'-phosphate + H2O2</text>
        <dbReference type="Rhea" id="RHEA:15149"/>
        <dbReference type="ChEBI" id="CHEBI:15379"/>
        <dbReference type="ChEBI" id="CHEBI:16240"/>
        <dbReference type="ChEBI" id="CHEBI:58589"/>
        <dbReference type="ChEBI" id="CHEBI:597326"/>
        <dbReference type="EC" id="1.4.3.5"/>
    </reaction>
</comment>
<dbReference type="HAMAP" id="MF_01629">
    <property type="entry name" value="PdxH"/>
    <property type="match status" value="1"/>
</dbReference>
<feature type="binding site" evidence="7 8">
    <location>
        <position position="105"/>
    </location>
    <ligand>
        <name>FMN</name>
        <dbReference type="ChEBI" id="CHEBI:58210"/>
    </ligand>
</feature>
<feature type="binding site" evidence="7">
    <location>
        <begin position="191"/>
        <end position="193"/>
    </location>
    <ligand>
        <name>substrate</name>
    </ligand>
</feature>
<feature type="binding site" evidence="7 8">
    <location>
        <position position="185"/>
    </location>
    <ligand>
        <name>FMN</name>
        <dbReference type="ChEBI" id="CHEBI:58210"/>
    </ligand>
</feature>
<dbReference type="EMBL" id="ADLW01000004">
    <property type="protein sequence ID" value="EGK04052.1"/>
    <property type="molecule type" value="Genomic_DNA"/>
</dbReference>
<name>F8WZG5_9BACT</name>
<comment type="function">
    <text evidence="7">Catalyzes the oxidation of either pyridoxine 5'-phosphate (PNP) or pyridoxamine 5'-phosphate (PMP) into pyridoxal 5'-phosphate (PLP).</text>
</comment>
<evidence type="ECO:0000256" key="5">
    <source>
        <dbReference type="ARBA" id="ARBA00023002"/>
    </source>
</evidence>
<feature type="binding site" evidence="7 8">
    <location>
        <begin position="76"/>
        <end position="77"/>
    </location>
    <ligand>
        <name>FMN</name>
        <dbReference type="ChEBI" id="CHEBI:58210"/>
    </ligand>
</feature>
<dbReference type="GO" id="GO:0008615">
    <property type="term" value="P:pyridoxine biosynthetic process"/>
    <property type="evidence" value="ECO:0007669"/>
    <property type="project" value="UniProtKB-UniRule"/>
</dbReference>
<comment type="pathway">
    <text evidence="7">Cofactor metabolism; pyridoxal 5'-phosphate salvage; pyridoxal 5'-phosphate from pyridoxine 5'-phosphate: step 1/1.</text>
</comment>
<comment type="similarity">
    <text evidence="1 7">Belongs to the pyridoxamine 5'-phosphate oxidase family.</text>
</comment>
<evidence type="ECO:0000313" key="12">
    <source>
        <dbReference type="Proteomes" id="UP000006420"/>
    </source>
</evidence>
<dbReference type="GO" id="GO:0004733">
    <property type="term" value="F:pyridoxamine phosphate oxidase activity"/>
    <property type="evidence" value="ECO:0007669"/>
    <property type="project" value="UniProtKB-UniRule"/>
</dbReference>
<dbReference type="GeneID" id="78081753"/>
<dbReference type="NCBIfam" id="TIGR00558">
    <property type="entry name" value="pdxH"/>
    <property type="match status" value="1"/>
</dbReference>
<dbReference type="SUPFAM" id="SSF50475">
    <property type="entry name" value="FMN-binding split barrel"/>
    <property type="match status" value="1"/>
</dbReference>
<evidence type="ECO:0000256" key="4">
    <source>
        <dbReference type="ARBA" id="ARBA00022643"/>
    </source>
</evidence>
<dbReference type="InterPro" id="IPR019576">
    <property type="entry name" value="Pyridoxamine_oxidase_dimer_C"/>
</dbReference>
<dbReference type="NCBIfam" id="NF004231">
    <property type="entry name" value="PRK05679.1"/>
    <property type="match status" value="1"/>
</dbReference>
<feature type="domain" description="Pyridoxamine 5'-phosphate oxidase N-terminal" evidence="9">
    <location>
        <begin position="41"/>
        <end position="158"/>
    </location>
</feature>
<comment type="catalytic activity">
    <reaction evidence="7">
        <text>pyridoxamine 5'-phosphate + O2 + H2O = pyridoxal 5'-phosphate + H2O2 + NH4(+)</text>
        <dbReference type="Rhea" id="RHEA:15817"/>
        <dbReference type="ChEBI" id="CHEBI:15377"/>
        <dbReference type="ChEBI" id="CHEBI:15379"/>
        <dbReference type="ChEBI" id="CHEBI:16240"/>
        <dbReference type="ChEBI" id="CHEBI:28938"/>
        <dbReference type="ChEBI" id="CHEBI:58451"/>
        <dbReference type="ChEBI" id="CHEBI:597326"/>
        <dbReference type="EC" id="1.4.3.5"/>
    </reaction>
</comment>
<proteinExistence type="inferred from homology"/>
<feature type="binding site" evidence="7">
    <location>
        <position position="127"/>
    </location>
    <ligand>
        <name>substrate</name>
    </ligand>
</feature>
<dbReference type="Pfam" id="PF01243">
    <property type="entry name" value="PNPOx_N"/>
    <property type="match status" value="1"/>
</dbReference>
<feature type="binding site" evidence="7">
    <location>
        <position position="131"/>
    </location>
    <ligand>
        <name>substrate</name>
    </ligand>
</feature>
<dbReference type="Pfam" id="PF10590">
    <property type="entry name" value="PNP_phzG_C"/>
    <property type="match status" value="1"/>
</dbReference>
<dbReference type="Gene3D" id="2.30.110.10">
    <property type="entry name" value="Electron Transport, Fmn-binding Protein, Chain A"/>
    <property type="match status" value="1"/>
</dbReference>
<organism evidence="11 12">
    <name type="scientific">Dysgonomonas mossii DSM 22836</name>
    <dbReference type="NCBI Taxonomy" id="742767"/>
    <lineage>
        <taxon>Bacteria</taxon>
        <taxon>Pseudomonadati</taxon>
        <taxon>Bacteroidota</taxon>
        <taxon>Bacteroidia</taxon>
        <taxon>Bacteroidales</taxon>
        <taxon>Dysgonomonadaceae</taxon>
        <taxon>Dysgonomonas</taxon>
    </lineage>
</organism>
<evidence type="ECO:0000256" key="2">
    <source>
        <dbReference type="ARBA" id="ARBA00011738"/>
    </source>
</evidence>
<dbReference type="UniPathway" id="UPA01068">
    <property type="reaction ID" value="UER00304"/>
</dbReference>